<evidence type="ECO:0000313" key="2">
    <source>
        <dbReference type="EMBL" id="KNE64971.1"/>
    </source>
</evidence>
<dbReference type="GO" id="GO:0005829">
    <property type="term" value="C:cytosol"/>
    <property type="evidence" value="ECO:0007669"/>
    <property type="project" value="TreeGrafter"/>
</dbReference>
<dbReference type="VEuPathDB" id="FungiDB:AMAG_10637"/>
<keyword evidence="3" id="KW-1185">Reference proteome</keyword>
<evidence type="ECO:0000313" key="3">
    <source>
        <dbReference type="Proteomes" id="UP000054350"/>
    </source>
</evidence>
<name>A0A0L0SR53_ALLM3</name>
<protein>
    <recommendedName>
        <fullName evidence="1">Ubiquitin-like domain-containing protein</fullName>
    </recommendedName>
</protein>
<evidence type="ECO:0000259" key="1">
    <source>
        <dbReference type="PROSITE" id="PS50053"/>
    </source>
</evidence>
<dbReference type="AlphaFoldDB" id="A0A0L0SR53"/>
<reference evidence="2 3" key="1">
    <citation type="submission" date="2009-11" db="EMBL/GenBank/DDBJ databases">
        <title>Annotation of Allomyces macrogynus ATCC 38327.</title>
        <authorList>
            <consortium name="The Broad Institute Genome Sequencing Platform"/>
            <person name="Russ C."/>
            <person name="Cuomo C."/>
            <person name="Burger G."/>
            <person name="Gray M.W."/>
            <person name="Holland P.W.H."/>
            <person name="King N."/>
            <person name="Lang F.B.F."/>
            <person name="Roger A.J."/>
            <person name="Ruiz-Trillo I."/>
            <person name="Young S.K."/>
            <person name="Zeng Q."/>
            <person name="Gargeya S."/>
            <person name="Fitzgerald M."/>
            <person name="Haas B."/>
            <person name="Abouelleil A."/>
            <person name="Alvarado L."/>
            <person name="Arachchi H.M."/>
            <person name="Berlin A."/>
            <person name="Chapman S.B."/>
            <person name="Gearin G."/>
            <person name="Goldberg J."/>
            <person name="Griggs A."/>
            <person name="Gujja S."/>
            <person name="Hansen M."/>
            <person name="Heiman D."/>
            <person name="Howarth C."/>
            <person name="Larimer J."/>
            <person name="Lui A."/>
            <person name="MacDonald P.J.P."/>
            <person name="McCowen C."/>
            <person name="Montmayeur A."/>
            <person name="Murphy C."/>
            <person name="Neiman D."/>
            <person name="Pearson M."/>
            <person name="Priest M."/>
            <person name="Roberts A."/>
            <person name="Saif S."/>
            <person name="Shea T."/>
            <person name="Sisk P."/>
            <person name="Stolte C."/>
            <person name="Sykes S."/>
            <person name="Wortman J."/>
            <person name="Nusbaum C."/>
            <person name="Birren B."/>
        </authorList>
    </citation>
    <scope>NUCLEOTIDE SEQUENCE [LARGE SCALE GENOMIC DNA]</scope>
    <source>
        <strain evidence="2 3">ATCC 38327</strain>
    </source>
</reference>
<accession>A0A0L0SR53</accession>
<dbReference type="PANTHER" id="PTHR10677">
    <property type="entry name" value="UBIQUILIN"/>
    <property type="match status" value="1"/>
</dbReference>
<dbReference type="InterPro" id="IPR015496">
    <property type="entry name" value="Ubiquilin"/>
</dbReference>
<dbReference type="GO" id="GO:0031593">
    <property type="term" value="F:polyubiquitin modification-dependent protein binding"/>
    <property type="evidence" value="ECO:0007669"/>
    <property type="project" value="TreeGrafter"/>
</dbReference>
<dbReference type="PANTHER" id="PTHR10677:SF3">
    <property type="entry name" value="FI07626P-RELATED"/>
    <property type="match status" value="1"/>
</dbReference>
<dbReference type="Proteomes" id="UP000054350">
    <property type="component" value="Unassembled WGS sequence"/>
</dbReference>
<dbReference type="STRING" id="578462.A0A0L0SR53"/>
<feature type="domain" description="Ubiquitin-like" evidence="1">
    <location>
        <begin position="156"/>
        <end position="232"/>
    </location>
</feature>
<dbReference type="Gene3D" id="3.10.20.90">
    <property type="entry name" value="Phosphatidylinositol 3-kinase Catalytic Subunit, Chain A, domain 1"/>
    <property type="match status" value="1"/>
</dbReference>
<dbReference type="EMBL" id="GG745346">
    <property type="protein sequence ID" value="KNE64971.1"/>
    <property type="molecule type" value="Genomic_DNA"/>
</dbReference>
<dbReference type="InterPro" id="IPR000626">
    <property type="entry name" value="Ubiquitin-like_dom"/>
</dbReference>
<reference evidence="3" key="2">
    <citation type="submission" date="2009-11" db="EMBL/GenBank/DDBJ databases">
        <title>The Genome Sequence of Allomyces macrogynus strain ATCC 38327.</title>
        <authorList>
            <consortium name="The Broad Institute Genome Sequencing Platform"/>
            <person name="Russ C."/>
            <person name="Cuomo C."/>
            <person name="Shea T."/>
            <person name="Young S.K."/>
            <person name="Zeng Q."/>
            <person name="Koehrsen M."/>
            <person name="Haas B."/>
            <person name="Borodovsky M."/>
            <person name="Guigo R."/>
            <person name="Alvarado L."/>
            <person name="Berlin A."/>
            <person name="Borenstein D."/>
            <person name="Chen Z."/>
            <person name="Engels R."/>
            <person name="Freedman E."/>
            <person name="Gellesch M."/>
            <person name="Goldberg J."/>
            <person name="Griggs A."/>
            <person name="Gujja S."/>
            <person name="Heiman D."/>
            <person name="Hepburn T."/>
            <person name="Howarth C."/>
            <person name="Jen D."/>
            <person name="Larson L."/>
            <person name="Lewis B."/>
            <person name="Mehta T."/>
            <person name="Park D."/>
            <person name="Pearson M."/>
            <person name="Roberts A."/>
            <person name="Saif S."/>
            <person name="Shenoy N."/>
            <person name="Sisk P."/>
            <person name="Stolte C."/>
            <person name="Sykes S."/>
            <person name="Walk T."/>
            <person name="White J."/>
            <person name="Yandava C."/>
            <person name="Burger G."/>
            <person name="Gray M.W."/>
            <person name="Holland P.W.H."/>
            <person name="King N."/>
            <person name="Lang F.B.F."/>
            <person name="Roger A.J."/>
            <person name="Ruiz-Trillo I."/>
            <person name="Lander E."/>
            <person name="Nusbaum C."/>
        </authorList>
    </citation>
    <scope>NUCLEOTIDE SEQUENCE [LARGE SCALE GENOMIC DNA]</scope>
    <source>
        <strain evidence="3">ATCC 38327</strain>
    </source>
</reference>
<sequence length="233" mass="26765">MDGALRFVEHELDLHAVAAHLRQFLHMRPYRRFLVLKLARHDGDNLLLGPSAVIDAVWRTHVLDTRAYRAMTARLPFAIEYTPAAAQDEDDAMRARKLENTRACYRARWGAEPPVSMWGGAAERLILLPRVATPNGMQGRARRRKRNDEGDMDDPLTLHIKTLEKITLKVRVNRLETVADLKARIHGQHIGARPTQQRLIHQGRELRDERQLADYGLENKTDLHLITLQCGRE</sequence>
<proteinExistence type="predicted"/>
<dbReference type="CDD" id="cd17039">
    <property type="entry name" value="Ubl_ubiquitin_like"/>
    <property type="match status" value="1"/>
</dbReference>
<dbReference type="InterPro" id="IPR029071">
    <property type="entry name" value="Ubiquitin-like_domsf"/>
</dbReference>
<gene>
    <name evidence="2" type="ORF">AMAG_10637</name>
</gene>
<dbReference type="OrthoDB" id="3553348at2759"/>
<dbReference type="SMART" id="SM00213">
    <property type="entry name" value="UBQ"/>
    <property type="match status" value="1"/>
</dbReference>
<dbReference type="GO" id="GO:0006511">
    <property type="term" value="P:ubiquitin-dependent protein catabolic process"/>
    <property type="evidence" value="ECO:0007669"/>
    <property type="project" value="TreeGrafter"/>
</dbReference>
<organism evidence="2 3">
    <name type="scientific">Allomyces macrogynus (strain ATCC 38327)</name>
    <name type="common">Allomyces javanicus var. macrogynus</name>
    <dbReference type="NCBI Taxonomy" id="578462"/>
    <lineage>
        <taxon>Eukaryota</taxon>
        <taxon>Fungi</taxon>
        <taxon>Fungi incertae sedis</taxon>
        <taxon>Blastocladiomycota</taxon>
        <taxon>Blastocladiomycetes</taxon>
        <taxon>Blastocladiales</taxon>
        <taxon>Blastocladiaceae</taxon>
        <taxon>Allomyces</taxon>
    </lineage>
</organism>
<dbReference type="Pfam" id="PF00240">
    <property type="entry name" value="ubiquitin"/>
    <property type="match status" value="1"/>
</dbReference>
<dbReference type="PROSITE" id="PS50053">
    <property type="entry name" value="UBIQUITIN_2"/>
    <property type="match status" value="1"/>
</dbReference>
<dbReference type="SUPFAM" id="SSF54236">
    <property type="entry name" value="Ubiquitin-like"/>
    <property type="match status" value="1"/>
</dbReference>